<dbReference type="InterPro" id="IPR001650">
    <property type="entry name" value="Helicase_C-like"/>
</dbReference>
<feature type="compositionally biased region" description="Polar residues" evidence="4">
    <location>
        <begin position="1184"/>
        <end position="1193"/>
    </location>
</feature>
<reference evidence="7 8" key="1">
    <citation type="journal article" date="2016" name="Proc. Natl. Acad. Sci. U.S.A.">
        <title>Comparative genomics of biotechnologically important yeasts.</title>
        <authorList>
            <person name="Riley R."/>
            <person name="Haridas S."/>
            <person name="Wolfe K.H."/>
            <person name="Lopes M.R."/>
            <person name="Hittinger C.T."/>
            <person name="Goeker M."/>
            <person name="Salamov A.A."/>
            <person name="Wisecaver J.H."/>
            <person name="Long T.M."/>
            <person name="Calvey C.H."/>
            <person name="Aerts A.L."/>
            <person name="Barry K.W."/>
            <person name="Choi C."/>
            <person name="Clum A."/>
            <person name="Coughlan A.Y."/>
            <person name="Deshpande S."/>
            <person name="Douglass A.P."/>
            <person name="Hanson S.J."/>
            <person name="Klenk H.-P."/>
            <person name="LaButti K.M."/>
            <person name="Lapidus A."/>
            <person name="Lindquist E.A."/>
            <person name="Lipzen A.M."/>
            <person name="Meier-Kolthoff J.P."/>
            <person name="Ohm R.A."/>
            <person name="Otillar R.P."/>
            <person name="Pangilinan J.L."/>
            <person name="Peng Y."/>
            <person name="Rokas A."/>
            <person name="Rosa C.A."/>
            <person name="Scheuner C."/>
            <person name="Sibirny A.A."/>
            <person name="Slot J.C."/>
            <person name="Stielow J.B."/>
            <person name="Sun H."/>
            <person name="Kurtzman C.P."/>
            <person name="Blackwell M."/>
            <person name="Grigoriev I.V."/>
            <person name="Jeffries T.W."/>
        </authorList>
    </citation>
    <scope>NUCLEOTIDE SEQUENCE [LARGE SCALE GENOMIC DNA]</scope>
    <source>
        <strain evidence="7 8">NRRL Y-2026</strain>
    </source>
</reference>
<dbReference type="SUPFAM" id="SSF158702">
    <property type="entry name" value="Sec63 N-terminal domain-like"/>
    <property type="match status" value="1"/>
</dbReference>
<dbReference type="GO" id="GO:0007131">
    <property type="term" value="P:reciprocal meiotic recombination"/>
    <property type="evidence" value="ECO:0007669"/>
    <property type="project" value="EnsemblFungi"/>
</dbReference>
<dbReference type="Proteomes" id="UP000094455">
    <property type="component" value="Unassembled WGS sequence"/>
</dbReference>
<keyword evidence="8" id="KW-1185">Reference proteome</keyword>
<dbReference type="InterPro" id="IPR027417">
    <property type="entry name" value="P-loop_NTPase"/>
</dbReference>
<name>A0A1E3NFN2_9ASCO</name>
<dbReference type="SMART" id="SM00487">
    <property type="entry name" value="DEXDc"/>
    <property type="match status" value="1"/>
</dbReference>
<evidence type="ECO:0000256" key="1">
    <source>
        <dbReference type="ARBA" id="ARBA00010140"/>
    </source>
</evidence>
<protein>
    <recommendedName>
        <fullName evidence="9">RNA helicase</fullName>
    </recommendedName>
</protein>
<dbReference type="PANTHER" id="PTHR47835:SF3">
    <property type="entry name" value="HELICASE FOR MEIOSIS 1"/>
    <property type="match status" value="1"/>
</dbReference>
<feature type="domain" description="Helicase C-terminal" evidence="6">
    <location>
        <begin position="243"/>
        <end position="425"/>
    </location>
</feature>
<dbReference type="PANTHER" id="PTHR47835">
    <property type="entry name" value="HFM1, ATP DEPENDENT DNA HELICASE HOMOLOG"/>
    <property type="match status" value="1"/>
</dbReference>
<dbReference type="Gene3D" id="1.10.10.10">
    <property type="entry name" value="Winged helix-like DNA-binding domain superfamily/Winged helix DNA-binding domain"/>
    <property type="match status" value="1"/>
</dbReference>
<dbReference type="GO" id="GO:0005524">
    <property type="term" value="F:ATP binding"/>
    <property type="evidence" value="ECO:0007669"/>
    <property type="project" value="UniProtKB-KW"/>
</dbReference>
<dbReference type="GeneID" id="30176650"/>
<evidence type="ECO:0000256" key="3">
    <source>
        <dbReference type="ARBA" id="ARBA00022840"/>
    </source>
</evidence>
<dbReference type="STRING" id="763406.A0A1E3NFN2"/>
<sequence length="1242" mass="139639">MFRSIFPFSQFNAMQSKSFDAIYNKNDNCVISSPTGSGKTVLFEIAIIKLLEARSNQSDDSLLNAKILYMAPTKALCNERYADWCSKFQPLNCAVGILTGDSPFVELDSIRKSDLIICTPEKWDVLTRRWADYSKLLNLVKLLLVDEIHILREKRGTSLEVVITRMMSMPLSLRIIALSATVPNINDVANWLGKSHDSEKSTTATTLVYDDTYRAVSLGKTVYGYQTMGTSNPFKFEGFLNGKLPEVIRLHSKGKPTLIFCSTRNSTVTTAKALLQGLNNPNTRLRNIPSGVSRDLLDLAQQGVAYHHAGLSWNERKFVEENFIIGSIKILCSTSTLAVGVNLPAYLVIIKGTKAWNNNSLEEYNELDLLQMMGRAGRPQFETKGVCVIMTDAFNKERYIRLAKGTENLESSLHLNLHENITAEITLKTINTLGTAFTWLKSTFFYQCYLHNPAAYPTVFKKFNSRLTPEAQLKIFLKRILSELEKEQMIEIADGELNSTSYGIAMSKSYVLYETMKQFIKYGEKLSLQDSLLMISESDEFKDIRVKLADKKLFKDINSSPLILNPIKDNKIEKFHDKVFLLIQFELGGVEYPMYQGSMKLHHEFISEKLLIFKSLPRILKAAVEVFSHRKDAISLASILKLTRCIYAKSWENSFLVLRQVDGIGLTYAKKLESRGITDIDQLKSLTGDKLEYYLGIKAGAGQKIAKSIASIPELSLRVENIKCESSGTVQFDVAVDLFNTEDNISYIWNGSFAHINVLTNVSGRVWDFRRLPLKKLVGGEKYNLKVDLGYKSDYIKVYLNCDEIAGLGKTVELDTFSATECLGTRPSSRKKGQSFDFDDDDEVLRAIFGNNSIEENSKKKLVDMGVTRTPQMEFADSSDASFSTVSTSTDSSFTECNHRCSDKSTCRHICCKHGIPKQKIKLCKHVCKDKSKCRHMCCRDQFDYETRRKSKIERKRMRQNTFDFAQCATPNKSFTSVVITENIIGKADDLSDGNPLNCEPTASNNKGVPLVKDCPTKMPVFLKKVSKPSPVRTEEPTSTKALKDDNSELGTESKYGKLKTSRFFKTSIRDSGMKRNRGLLDMSDSDEFSDTFDSALDKALKRHKRVKPIPKKDSSKKRDEAVFSKTTRAADMIILSNSDLPKLQKVYESGNSSQLDSAEDIIIVNQTLPKVIPVRKLYPLSSSHDSKNNQVTHYADHGGGDAEDTNTGCSGEDTTAMTSVMEEAVNKEIFGFLDSDIEFDS</sequence>
<evidence type="ECO:0008006" key="9">
    <source>
        <dbReference type="Google" id="ProtNLM"/>
    </source>
</evidence>
<dbReference type="InterPro" id="IPR011545">
    <property type="entry name" value="DEAD/DEAH_box_helicase_dom"/>
</dbReference>
<keyword evidence="3" id="KW-0067">ATP-binding</keyword>
<evidence type="ECO:0000259" key="5">
    <source>
        <dbReference type="PROSITE" id="PS51192"/>
    </source>
</evidence>
<dbReference type="EMBL" id="KV454005">
    <property type="protein sequence ID" value="ODQ44947.1"/>
    <property type="molecule type" value="Genomic_DNA"/>
</dbReference>
<dbReference type="Pfam" id="PF02889">
    <property type="entry name" value="Sec63"/>
    <property type="match status" value="1"/>
</dbReference>
<keyword evidence="2" id="KW-0547">Nucleotide-binding</keyword>
<dbReference type="Gene3D" id="3.40.50.300">
    <property type="entry name" value="P-loop containing nucleotide triphosphate hydrolases"/>
    <property type="match status" value="2"/>
</dbReference>
<evidence type="ECO:0000313" key="8">
    <source>
        <dbReference type="Proteomes" id="UP000094455"/>
    </source>
</evidence>
<dbReference type="GO" id="GO:0005634">
    <property type="term" value="C:nucleus"/>
    <property type="evidence" value="ECO:0007669"/>
    <property type="project" value="EnsemblFungi"/>
</dbReference>
<dbReference type="Pfam" id="PF00271">
    <property type="entry name" value="Helicase_C"/>
    <property type="match status" value="1"/>
</dbReference>
<dbReference type="SMART" id="SM00490">
    <property type="entry name" value="HELICc"/>
    <property type="match status" value="1"/>
</dbReference>
<dbReference type="GO" id="GO:0003676">
    <property type="term" value="F:nucleic acid binding"/>
    <property type="evidence" value="ECO:0007669"/>
    <property type="project" value="InterPro"/>
</dbReference>
<evidence type="ECO:0000256" key="4">
    <source>
        <dbReference type="SAM" id="MobiDB-lite"/>
    </source>
</evidence>
<dbReference type="Gene3D" id="1.10.3380.10">
    <property type="entry name" value="Sec63 N-terminal domain-like domain"/>
    <property type="match status" value="1"/>
</dbReference>
<feature type="compositionally biased region" description="Basic and acidic residues" evidence="4">
    <location>
        <begin position="1033"/>
        <end position="1047"/>
    </location>
</feature>
<gene>
    <name evidence="7" type="ORF">PICMEDRAFT_12698</name>
</gene>
<dbReference type="AlphaFoldDB" id="A0A1E3NFN2"/>
<dbReference type="SMART" id="SM00973">
    <property type="entry name" value="Sec63"/>
    <property type="match status" value="1"/>
</dbReference>
<dbReference type="GO" id="GO:0007129">
    <property type="term" value="P:homologous chromosome pairing at meiosis"/>
    <property type="evidence" value="ECO:0007669"/>
    <property type="project" value="EnsemblFungi"/>
</dbReference>
<dbReference type="SUPFAM" id="SSF46785">
    <property type="entry name" value="Winged helix' DNA-binding domain"/>
    <property type="match status" value="1"/>
</dbReference>
<accession>A0A1E3NFN2</accession>
<dbReference type="CDD" id="cd18795">
    <property type="entry name" value="SF2_C_Ski2"/>
    <property type="match status" value="1"/>
</dbReference>
<evidence type="ECO:0000259" key="6">
    <source>
        <dbReference type="PROSITE" id="PS51194"/>
    </source>
</evidence>
<comment type="similarity">
    <text evidence="1">Belongs to the helicase family. SKI2 subfamily.</text>
</comment>
<proteinExistence type="inferred from homology"/>
<dbReference type="InterPro" id="IPR036390">
    <property type="entry name" value="WH_DNA-bd_sf"/>
</dbReference>
<feature type="region of interest" description="Disordered" evidence="4">
    <location>
        <begin position="1184"/>
        <end position="1214"/>
    </location>
</feature>
<evidence type="ECO:0000256" key="2">
    <source>
        <dbReference type="ARBA" id="ARBA00022741"/>
    </source>
</evidence>
<evidence type="ECO:0000313" key="7">
    <source>
        <dbReference type="EMBL" id="ODQ44947.1"/>
    </source>
</evidence>
<dbReference type="PROSITE" id="PS51194">
    <property type="entry name" value="HELICASE_CTER"/>
    <property type="match status" value="1"/>
</dbReference>
<dbReference type="GO" id="GO:0016787">
    <property type="term" value="F:hydrolase activity"/>
    <property type="evidence" value="ECO:0007669"/>
    <property type="project" value="UniProtKB-KW"/>
</dbReference>
<dbReference type="OrthoDB" id="5575at2759"/>
<organism evidence="7 8">
    <name type="scientific">Pichia membranifaciens NRRL Y-2026</name>
    <dbReference type="NCBI Taxonomy" id="763406"/>
    <lineage>
        <taxon>Eukaryota</taxon>
        <taxon>Fungi</taxon>
        <taxon>Dikarya</taxon>
        <taxon>Ascomycota</taxon>
        <taxon>Saccharomycotina</taxon>
        <taxon>Pichiomycetes</taxon>
        <taxon>Pichiales</taxon>
        <taxon>Pichiaceae</taxon>
        <taxon>Pichia</taxon>
    </lineage>
</organism>
<feature type="domain" description="Helicase ATP-binding" evidence="5">
    <location>
        <begin position="20"/>
        <end position="200"/>
    </location>
</feature>
<dbReference type="SUPFAM" id="SSF52540">
    <property type="entry name" value="P-loop containing nucleoside triphosphate hydrolases"/>
    <property type="match status" value="1"/>
</dbReference>
<dbReference type="Pfam" id="PF00270">
    <property type="entry name" value="DEAD"/>
    <property type="match status" value="1"/>
</dbReference>
<dbReference type="RefSeq" id="XP_019016060.1">
    <property type="nucleotide sequence ID" value="XM_019159963.1"/>
</dbReference>
<dbReference type="InterPro" id="IPR036388">
    <property type="entry name" value="WH-like_DNA-bd_sf"/>
</dbReference>
<feature type="region of interest" description="Disordered" evidence="4">
    <location>
        <begin position="1027"/>
        <end position="1052"/>
    </location>
</feature>
<dbReference type="InterPro" id="IPR014001">
    <property type="entry name" value="Helicase_ATP-bd"/>
</dbReference>
<dbReference type="GO" id="GO:0043138">
    <property type="term" value="F:3'-5' DNA helicase activity"/>
    <property type="evidence" value="ECO:0007669"/>
    <property type="project" value="UniProtKB-EC"/>
</dbReference>
<dbReference type="InterPro" id="IPR004179">
    <property type="entry name" value="Sec63-dom"/>
</dbReference>
<dbReference type="InterPro" id="IPR052247">
    <property type="entry name" value="Meiotic_Crossover_Helicase"/>
</dbReference>
<dbReference type="GO" id="GO:0006260">
    <property type="term" value="P:DNA replication"/>
    <property type="evidence" value="ECO:0007669"/>
    <property type="project" value="EnsemblFungi"/>
</dbReference>
<dbReference type="PROSITE" id="PS51192">
    <property type="entry name" value="HELICASE_ATP_BIND_1"/>
    <property type="match status" value="1"/>
</dbReference>